<evidence type="ECO:0000313" key="2">
    <source>
        <dbReference type="Proteomes" id="UP000011529"/>
    </source>
</evidence>
<accession>M2B3R3</accession>
<protein>
    <submittedName>
        <fullName evidence="1">Uncharacterized protein</fullName>
    </submittedName>
</protein>
<proteinExistence type="predicted"/>
<organism evidence="1 2">
    <name type="scientific">Rhodopirellula europaea 6C</name>
    <dbReference type="NCBI Taxonomy" id="1263867"/>
    <lineage>
        <taxon>Bacteria</taxon>
        <taxon>Pseudomonadati</taxon>
        <taxon>Planctomycetota</taxon>
        <taxon>Planctomycetia</taxon>
        <taxon>Pirellulales</taxon>
        <taxon>Pirellulaceae</taxon>
        <taxon>Rhodopirellula</taxon>
    </lineage>
</organism>
<evidence type="ECO:0000313" key="1">
    <source>
        <dbReference type="EMBL" id="EMB16398.1"/>
    </source>
</evidence>
<reference evidence="1" key="2">
    <citation type="journal article" date="2013" name="Mar. Genomics">
        <title>Expression of sulfatases in Rhodopirellula baltica and the diversity of sulfatases in the genus Rhodopirellula.</title>
        <authorList>
            <person name="Wegner C.E."/>
            <person name="Richter-Heitmann T."/>
            <person name="Klindworth A."/>
            <person name="Klockow C."/>
            <person name="Richter M."/>
            <person name="Achstetter T."/>
            <person name="Glockner F.O."/>
            <person name="Harder J."/>
        </authorList>
    </citation>
    <scope>NUCLEOTIDE SEQUENCE [LARGE SCALE GENOMIC DNA]</scope>
    <source>
        <strain evidence="1">6C</strain>
    </source>
</reference>
<name>M2B3R3_9BACT</name>
<keyword evidence="2" id="KW-1185">Reference proteome</keyword>
<sequence>MKHWYEERFLVIARFNGQISLPFRCVAETMVVCFEKTPTEECQC</sequence>
<dbReference type="Proteomes" id="UP000011529">
    <property type="component" value="Unassembled WGS sequence"/>
</dbReference>
<dbReference type="AlphaFoldDB" id="M2B3R3"/>
<comment type="caution">
    <text evidence="1">The sequence shown here is derived from an EMBL/GenBank/DDBJ whole genome shotgun (WGS) entry which is preliminary data.</text>
</comment>
<gene>
    <name evidence="1" type="ORF">RE6C_02763</name>
</gene>
<reference evidence="1" key="1">
    <citation type="submission" date="2012-11" db="EMBL/GenBank/DDBJ databases">
        <title>Permanent draft genomes of Rhodopirellula europaea strain SH398 and 6C.</title>
        <authorList>
            <person name="Richter M."/>
            <person name="Richter-Heitmann T."/>
            <person name="Frank C."/>
            <person name="Harder J."/>
            <person name="Glockner F.O."/>
        </authorList>
    </citation>
    <scope>NUCLEOTIDE SEQUENCE</scope>
    <source>
        <strain evidence="1">6C</strain>
    </source>
</reference>
<dbReference type="EMBL" id="ANMO01000120">
    <property type="protein sequence ID" value="EMB16398.1"/>
    <property type="molecule type" value="Genomic_DNA"/>
</dbReference>